<dbReference type="InterPro" id="IPR014284">
    <property type="entry name" value="RNA_pol_sigma-70_dom"/>
</dbReference>
<dbReference type="NCBIfam" id="TIGR02937">
    <property type="entry name" value="sigma70-ECF"/>
    <property type="match status" value="1"/>
</dbReference>
<dbReference type="Gene3D" id="1.10.10.10">
    <property type="entry name" value="Winged helix-like DNA-binding domain superfamily/Winged helix DNA-binding domain"/>
    <property type="match status" value="1"/>
</dbReference>
<protein>
    <recommendedName>
        <fullName evidence="10">RNA polymerase sigma factor</fullName>
    </recommendedName>
</protein>
<proteinExistence type="inferred from homology"/>
<accession>A0A2M7RFZ2</accession>
<reference evidence="9" key="1">
    <citation type="submission" date="2017-09" db="EMBL/GenBank/DDBJ databases">
        <title>Depth-based differentiation of microbial function through sediment-hosted aquifers and enrichment of novel symbionts in the deep terrestrial subsurface.</title>
        <authorList>
            <person name="Probst A.J."/>
            <person name="Ladd B."/>
            <person name="Jarett J.K."/>
            <person name="Geller-Mcgrath D.E."/>
            <person name="Sieber C.M.K."/>
            <person name="Emerson J.B."/>
            <person name="Anantharaman K."/>
            <person name="Thomas B.C."/>
            <person name="Malmstrom R."/>
            <person name="Stieglmeier M."/>
            <person name="Klingl A."/>
            <person name="Woyke T."/>
            <person name="Ryan C.M."/>
            <person name="Banfield J.F."/>
        </authorList>
    </citation>
    <scope>NUCLEOTIDE SEQUENCE [LARGE SCALE GENOMIC DNA]</scope>
</reference>
<evidence type="ECO:0000313" key="8">
    <source>
        <dbReference type="EMBL" id="PIY95276.1"/>
    </source>
</evidence>
<dbReference type="Proteomes" id="UP000228689">
    <property type="component" value="Unassembled WGS sequence"/>
</dbReference>
<dbReference type="SUPFAM" id="SSF88659">
    <property type="entry name" value="Sigma3 and sigma4 domains of RNA polymerase sigma factors"/>
    <property type="match status" value="1"/>
</dbReference>
<name>A0A2M7RFZ2_9BACT</name>
<dbReference type="PANTHER" id="PTHR43133:SF52">
    <property type="entry name" value="ECF RNA POLYMERASE SIGMA FACTOR SIGL"/>
    <property type="match status" value="1"/>
</dbReference>
<dbReference type="InterPro" id="IPR039425">
    <property type="entry name" value="RNA_pol_sigma-70-like"/>
</dbReference>
<evidence type="ECO:0000256" key="1">
    <source>
        <dbReference type="ARBA" id="ARBA00010641"/>
    </source>
</evidence>
<feature type="domain" description="RNA polymerase sigma-70 region 2" evidence="6">
    <location>
        <begin position="26"/>
        <end position="93"/>
    </location>
</feature>
<evidence type="ECO:0000259" key="6">
    <source>
        <dbReference type="Pfam" id="PF04542"/>
    </source>
</evidence>
<dbReference type="Pfam" id="PF08281">
    <property type="entry name" value="Sigma70_r4_2"/>
    <property type="match status" value="1"/>
</dbReference>
<keyword evidence="3" id="KW-0731">Sigma factor</keyword>
<evidence type="ECO:0000256" key="3">
    <source>
        <dbReference type="ARBA" id="ARBA00023082"/>
    </source>
</evidence>
<dbReference type="InterPro" id="IPR013325">
    <property type="entry name" value="RNA_pol_sigma_r2"/>
</dbReference>
<dbReference type="CDD" id="cd06171">
    <property type="entry name" value="Sigma70_r4"/>
    <property type="match status" value="1"/>
</dbReference>
<evidence type="ECO:0000256" key="5">
    <source>
        <dbReference type="ARBA" id="ARBA00023163"/>
    </source>
</evidence>
<evidence type="ECO:0000256" key="2">
    <source>
        <dbReference type="ARBA" id="ARBA00023015"/>
    </source>
</evidence>
<dbReference type="EMBL" id="PFMC01000019">
    <property type="protein sequence ID" value="PIY95276.1"/>
    <property type="molecule type" value="Genomic_DNA"/>
</dbReference>
<dbReference type="AlphaFoldDB" id="A0A2M7RFZ2"/>
<keyword evidence="4" id="KW-0238">DNA-binding</keyword>
<comment type="similarity">
    <text evidence="1">Belongs to the sigma-70 factor family. ECF subfamily.</text>
</comment>
<keyword evidence="2" id="KW-0805">Transcription regulation</keyword>
<dbReference type="SUPFAM" id="SSF88946">
    <property type="entry name" value="Sigma2 domain of RNA polymerase sigma factors"/>
    <property type="match status" value="1"/>
</dbReference>
<feature type="domain" description="RNA polymerase sigma factor 70 region 4 type 2" evidence="7">
    <location>
        <begin position="134"/>
        <end position="169"/>
    </location>
</feature>
<dbReference type="Pfam" id="PF04542">
    <property type="entry name" value="Sigma70_r2"/>
    <property type="match status" value="1"/>
</dbReference>
<evidence type="ECO:0000259" key="7">
    <source>
        <dbReference type="Pfam" id="PF08281"/>
    </source>
</evidence>
<dbReference type="GO" id="GO:0016987">
    <property type="term" value="F:sigma factor activity"/>
    <property type="evidence" value="ECO:0007669"/>
    <property type="project" value="UniProtKB-KW"/>
</dbReference>
<comment type="caution">
    <text evidence="8">The sequence shown here is derived from an EMBL/GenBank/DDBJ whole genome shotgun (WGS) entry which is preliminary data.</text>
</comment>
<organism evidence="8 9">
    <name type="scientific">Candidatus Komeilibacteria bacterium CG_4_10_14_0_8_um_filter_37_78</name>
    <dbReference type="NCBI Taxonomy" id="1974471"/>
    <lineage>
        <taxon>Bacteria</taxon>
        <taxon>Candidatus Komeiliibacteriota</taxon>
    </lineage>
</organism>
<evidence type="ECO:0000256" key="4">
    <source>
        <dbReference type="ARBA" id="ARBA00023125"/>
    </source>
</evidence>
<sequence>MSREELTDKILVIKARLGDKQAFASIYNKYVSKLYRFAYYKTSSKELAEDIVSQTFLKAWERIVVGGQIRSLQALLYKITRNLIIDYYRSKQSTEVSLEYDLGEKDEPRQELHANIDQDLIKQAVSSIENSDHKEIIILRYIEDLSIREIAKILDKSPGNVRIVCHRAITELKERLKDYR</sequence>
<gene>
    <name evidence="8" type="ORF">COY67_00755</name>
</gene>
<evidence type="ECO:0000313" key="9">
    <source>
        <dbReference type="Proteomes" id="UP000228689"/>
    </source>
</evidence>
<dbReference type="GO" id="GO:0003677">
    <property type="term" value="F:DNA binding"/>
    <property type="evidence" value="ECO:0007669"/>
    <property type="project" value="UniProtKB-KW"/>
</dbReference>
<dbReference type="InterPro" id="IPR013249">
    <property type="entry name" value="RNA_pol_sigma70_r4_t2"/>
</dbReference>
<dbReference type="InterPro" id="IPR007627">
    <property type="entry name" value="RNA_pol_sigma70_r2"/>
</dbReference>
<dbReference type="InterPro" id="IPR013324">
    <property type="entry name" value="RNA_pol_sigma_r3/r4-like"/>
</dbReference>
<dbReference type="Gene3D" id="1.10.1740.10">
    <property type="match status" value="1"/>
</dbReference>
<keyword evidence="5" id="KW-0804">Transcription</keyword>
<dbReference type="GO" id="GO:0006352">
    <property type="term" value="P:DNA-templated transcription initiation"/>
    <property type="evidence" value="ECO:0007669"/>
    <property type="project" value="InterPro"/>
</dbReference>
<dbReference type="InterPro" id="IPR036388">
    <property type="entry name" value="WH-like_DNA-bd_sf"/>
</dbReference>
<dbReference type="PANTHER" id="PTHR43133">
    <property type="entry name" value="RNA POLYMERASE ECF-TYPE SIGMA FACTO"/>
    <property type="match status" value="1"/>
</dbReference>
<evidence type="ECO:0008006" key="10">
    <source>
        <dbReference type="Google" id="ProtNLM"/>
    </source>
</evidence>